<keyword evidence="3" id="KW-1185">Reference proteome</keyword>
<gene>
    <name evidence="2" type="ORF">KS4_22980</name>
</gene>
<dbReference type="RefSeq" id="WP_145077912.1">
    <property type="nucleotide sequence ID" value="NZ_CP036425.1"/>
</dbReference>
<dbReference type="Gene3D" id="1.25.40.10">
    <property type="entry name" value="Tetratricopeptide repeat domain"/>
    <property type="match status" value="3"/>
</dbReference>
<dbReference type="Pfam" id="PF13432">
    <property type="entry name" value="TPR_16"/>
    <property type="match status" value="1"/>
</dbReference>
<dbReference type="EMBL" id="CP036425">
    <property type="protein sequence ID" value="QDU34233.1"/>
    <property type="molecule type" value="Genomic_DNA"/>
</dbReference>
<name>A0A517YVI2_9BACT</name>
<dbReference type="InterPro" id="IPR019734">
    <property type="entry name" value="TPR_rpt"/>
</dbReference>
<reference evidence="2 3" key="1">
    <citation type="submission" date="2019-02" db="EMBL/GenBank/DDBJ databases">
        <title>Deep-cultivation of Planctomycetes and their phenomic and genomic characterization uncovers novel biology.</title>
        <authorList>
            <person name="Wiegand S."/>
            <person name="Jogler M."/>
            <person name="Boedeker C."/>
            <person name="Pinto D."/>
            <person name="Vollmers J."/>
            <person name="Rivas-Marin E."/>
            <person name="Kohn T."/>
            <person name="Peeters S.H."/>
            <person name="Heuer A."/>
            <person name="Rast P."/>
            <person name="Oberbeckmann S."/>
            <person name="Bunk B."/>
            <person name="Jeske O."/>
            <person name="Meyerdierks A."/>
            <person name="Storesund J.E."/>
            <person name="Kallscheuer N."/>
            <person name="Luecker S."/>
            <person name="Lage O.M."/>
            <person name="Pohl T."/>
            <person name="Merkel B.J."/>
            <person name="Hornburger P."/>
            <person name="Mueller R.-W."/>
            <person name="Bruemmer F."/>
            <person name="Labrenz M."/>
            <person name="Spormann A.M."/>
            <person name="Op den Camp H."/>
            <person name="Overmann J."/>
            <person name="Amann R."/>
            <person name="Jetten M.S.M."/>
            <person name="Mascher T."/>
            <person name="Medema M.H."/>
            <person name="Devos D.P."/>
            <person name="Kaster A.-K."/>
            <person name="Ovreas L."/>
            <person name="Rohde M."/>
            <person name="Galperin M.Y."/>
            <person name="Jogler C."/>
        </authorList>
    </citation>
    <scope>NUCLEOTIDE SEQUENCE [LARGE SCALE GENOMIC DNA]</scope>
    <source>
        <strain evidence="2 3">KS4</strain>
    </source>
</reference>
<dbReference type="SMART" id="SM00028">
    <property type="entry name" value="TPR"/>
    <property type="match status" value="8"/>
</dbReference>
<dbReference type="KEGG" id="pcor:KS4_22980"/>
<evidence type="ECO:0000259" key="1">
    <source>
        <dbReference type="Pfam" id="PF13485"/>
    </source>
</evidence>
<proteinExistence type="predicted"/>
<evidence type="ECO:0000313" key="2">
    <source>
        <dbReference type="EMBL" id="QDU34233.1"/>
    </source>
</evidence>
<evidence type="ECO:0000313" key="3">
    <source>
        <dbReference type="Proteomes" id="UP000317369"/>
    </source>
</evidence>
<dbReference type="Proteomes" id="UP000317369">
    <property type="component" value="Chromosome"/>
</dbReference>
<sequence length="909" mass="102736">MQQFPPYIRGITSTIIFLTAVWVQSPTTLSAQDDSPPVPTSPLLTKILNDPINSPKDQRRLALFHGRYDLLDNNELTPTEAAQLAIQQYNLNHPSLTDPQTPANLRAKAALLKGNPNQTLQLIPNPRSIIERHLVSLAYLDLGQPQNAIKNLQSIRKIASTRKLIAPINIIAAAESLVLLARLEGRPAQDWQLALNLLTKIHQEQDPLYWPAFISEAKLLYLKDNRHAAIDALTHTLSLNPNASEAWHLLGVMSAESFDFKRANDAARRLRTLSPDHPLATIIEARAFLTQRDHQRALHTINQALEIFPNHRQLIALKAAAYATAFDDKQYNQTLTQLDNLMPNSHLGYLEAGRYLSLDRQYALAQTALNLAAKRLPNDAEPVTELGLLLIQDGQLVLAHQTLTRSAQLDPFNRRAVNSLQLVQDLLSYKTIETPHFTIRYKPGIDHVLATDISQQAEAIYTAVTSFYKHQPERKTQIDILPDEESFGVRITGMPEIWTVAAATGDCIALTPPRSGAKQRGSYDWYNVIQHEFTHTVTLSLTNNRIPHWLTEACAVELEITERDFETAKLLSWALSENKLFDYNNINWGFVRPETDYDRSLAYAQANWMLQYIIETYSHDALLNLLALYRTGTSDSDGLHQITGLSTTEFMTNFKQWATKEVTAWGLDQSTSPLPKETAQSLNTLPLDQLRAKLADYPDNPLLLHTLSKKLHQQVKTLRDNPTIQNLENEQQLTIELLAILDHFQKLHPIDTYPARLQAELTLNSTKSNRLIDSLKRLDSTEQAKGNWSYQLAKRFRKQTDYPKALKYIARALHREPYNPSYRQFAAALAIQATDLSAAEHHLTMLTYLEPEQYTHHLRLAAFFKKTGHPDKALQAARKAKNLNPKINLTPFLTLNTLAPSSLNNKAAP</sequence>
<dbReference type="SUPFAM" id="SSF48452">
    <property type="entry name" value="TPR-like"/>
    <property type="match status" value="2"/>
</dbReference>
<accession>A0A517YVI2</accession>
<dbReference type="OrthoDB" id="240178at2"/>
<dbReference type="Pfam" id="PF13485">
    <property type="entry name" value="Peptidase_MA_2"/>
    <property type="match status" value="1"/>
</dbReference>
<organism evidence="2 3">
    <name type="scientific">Poriferisphaera corsica</name>
    <dbReference type="NCBI Taxonomy" id="2528020"/>
    <lineage>
        <taxon>Bacteria</taxon>
        <taxon>Pseudomonadati</taxon>
        <taxon>Planctomycetota</taxon>
        <taxon>Phycisphaerae</taxon>
        <taxon>Phycisphaerales</taxon>
        <taxon>Phycisphaeraceae</taxon>
        <taxon>Poriferisphaera</taxon>
    </lineage>
</organism>
<dbReference type="AlphaFoldDB" id="A0A517YVI2"/>
<dbReference type="InterPro" id="IPR039568">
    <property type="entry name" value="Peptidase_MA-like_dom"/>
</dbReference>
<dbReference type="PANTHER" id="PTHR12558:SF13">
    <property type="entry name" value="CELL DIVISION CYCLE PROTEIN 27 HOMOLOG"/>
    <property type="match status" value="1"/>
</dbReference>
<feature type="domain" description="Peptidase MA-like" evidence="1">
    <location>
        <begin position="528"/>
        <end position="657"/>
    </location>
</feature>
<protein>
    <submittedName>
        <fullName evidence="2">Tetratricopeptide repeat protein</fullName>
    </submittedName>
</protein>
<dbReference type="PANTHER" id="PTHR12558">
    <property type="entry name" value="CELL DIVISION CYCLE 16,23,27"/>
    <property type="match status" value="1"/>
</dbReference>
<dbReference type="InterPro" id="IPR011990">
    <property type="entry name" value="TPR-like_helical_dom_sf"/>
</dbReference>